<evidence type="ECO:0000256" key="8">
    <source>
        <dbReference type="RuleBase" id="RU000461"/>
    </source>
</evidence>
<dbReference type="PROSITE" id="PS00086">
    <property type="entry name" value="CYTOCHROME_P450"/>
    <property type="match status" value="1"/>
</dbReference>
<feature type="binding site" description="axial binding residue" evidence="7">
    <location>
        <position position="454"/>
    </location>
    <ligand>
        <name>heme</name>
        <dbReference type="ChEBI" id="CHEBI:30413"/>
    </ligand>
    <ligandPart>
        <name>Fe</name>
        <dbReference type="ChEBI" id="CHEBI:18248"/>
    </ligandPart>
</feature>
<dbReference type="InterPro" id="IPR050182">
    <property type="entry name" value="Cytochrome_P450_fam2"/>
</dbReference>
<evidence type="ECO:0000256" key="7">
    <source>
        <dbReference type="PIRSR" id="PIRSR602401-1"/>
    </source>
</evidence>
<comment type="cofactor">
    <cofactor evidence="1 7">
        <name>heme</name>
        <dbReference type="ChEBI" id="CHEBI:30413"/>
    </cofactor>
</comment>
<evidence type="ECO:0000256" key="6">
    <source>
        <dbReference type="ARBA" id="ARBA00023033"/>
    </source>
</evidence>
<protein>
    <recommendedName>
        <fullName evidence="12">CYtochrome P450 family</fullName>
    </recommendedName>
</protein>
<dbReference type="AlphaFoldDB" id="A0ABD2I3B9"/>
<keyword evidence="9" id="KW-0472">Membrane</keyword>
<keyword evidence="11" id="KW-1185">Reference proteome</keyword>
<dbReference type="GO" id="GO:0046872">
    <property type="term" value="F:metal ion binding"/>
    <property type="evidence" value="ECO:0007669"/>
    <property type="project" value="UniProtKB-KW"/>
</dbReference>
<keyword evidence="4 8" id="KW-0560">Oxidoreductase</keyword>
<evidence type="ECO:0000256" key="1">
    <source>
        <dbReference type="ARBA" id="ARBA00001971"/>
    </source>
</evidence>
<feature type="transmembrane region" description="Helical" evidence="9">
    <location>
        <begin position="6"/>
        <end position="22"/>
    </location>
</feature>
<keyword evidence="3 7" id="KW-0479">Metal-binding</keyword>
<accession>A0ABD2I3B9</accession>
<evidence type="ECO:0000256" key="3">
    <source>
        <dbReference type="ARBA" id="ARBA00022723"/>
    </source>
</evidence>
<dbReference type="Pfam" id="PF00067">
    <property type="entry name" value="p450"/>
    <property type="match status" value="1"/>
</dbReference>
<comment type="similarity">
    <text evidence="2 8">Belongs to the cytochrome P450 family.</text>
</comment>
<dbReference type="InterPro" id="IPR001128">
    <property type="entry name" value="Cyt_P450"/>
</dbReference>
<keyword evidence="5 7" id="KW-0408">Iron</keyword>
<gene>
    <name evidence="10" type="ORF">niasHT_035820</name>
</gene>
<name>A0ABD2I3B9_9BILA</name>
<dbReference type="GO" id="GO:0004497">
    <property type="term" value="F:monooxygenase activity"/>
    <property type="evidence" value="ECO:0007669"/>
    <property type="project" value="UniProtKB-KW"/>
</dbReference>
<reference evidence="10 11" key="1">
    <citation type="submission" date="2024-10" db="EMBL/GenBank/DDBJ databases">
        <authorList>
            <person name="Kim D."/>
        </authorList>
    </citation>
    <scope>NUCLEOTIDE SEQUENCE [LARGE SCALE GENOMIC DNA]</scope>
    <source>
        <strain evidence="10">BH-2024</strain>
    </source>
</reference>
<evidence type="ECO:0008006" key="12">
    <source>
        <dbReference type="Google" id="ProtNLM"/>
    </source>
</evidence>
<dbReference type="Gene3D" id="1.10.630.10">
    <property type="entry name" value="Cytochrome P450"/>
    <property type="match status" value="1"/>
</dbReference>
<evidence type="ECO:0000256" key="2">
    <source>
        <dbReference type="ARBA" id="ARBA00010617"/>
    </source>
</evidence>
<dbReference type="InterPro" id="IPR036396">
    <property type="entry name" value="Cyt_P450_sf"/>
</dbReference>
<evidence type="ECO:0000256" key="4">
    <source>
        <dbReference type="ARBA" id="ARBA00023002"/>
    </source>
</evidence>
<comment type="caution">
    <text evidence="10">The sequence shown here is derived from an EMBL/GenBank/DDBJ whole genome shotgun (WGS) entry which is preliminary data.</text>
</comment>
<proteinExistence type="inferred from homology"/>
<organism evidence="10 11">
    <name type="scientific">Heterodera trifolii</name>
    <dbReference type="NCBI Taxonomy" id="157864"/>
    <lineage>
        <taxon>Eukaryota</taxon>
        <taxon>Metazoa</taxon>
        <taxon>Ecdysozoa</taxon>
        <taxon>Nematoda</taxon>
        <taxon>Chromadorea</taxon>
        <taxon>Rhabditida</taxon>
        <taxon>Tylenchina</taxon>
        <taxon>Tylenchomorpha</taxon>
        <taxon>Tylenchoidea</taxon>
        <taxon>Heteroderidae</taxon>
        <taxon>Heteroderinae</taxon>
        <taxon>Heterodera</taxon>
    </lineage>
</organism>
<dbReference type="Proteomes" id="UP001620626">
    <property type="component" value="Unassembled WGS sequence"/>
</dbReference>
<dbReference type="PANTHER" id="PTHR24300:SF369">
    <property type="entry name" value="CYTOCHROME P450 FAMILY"/>
    <property type="match status" value="1"/>
</dbReference>
<dbReference type="PANTHER" id="PTHR24300">
    <property type="entry name" value="CYTOCHROME P450 508A4-RELATED"/>
    <property type="match status" value="1"/>
</dbReference>
<evidence type="ECO:0000313" key="10">
    <source>
        <dbReference type="EMBL" id="KAL3071950.1"/>
    </source>
</evidence>
<keyword evidence="9" id="KW-1133">Transmembrane helix</keyword>
<evidence type="ECO:0000256" key="5">
    <source>
        <dbReference type="ARBA" id="ARBA00023004"/>
    </source>
</evidence>
<keyword evidence="7 8" id="KW-0349">Heme</keyword>
<dbReference type="InterPro" id="IPR002401">
    <property type="entry name" value="Cyt_P450_E_grp-I"/>
</dbReference>
<dbReference type="PRINTS" id="PR00385">
    <property type="entry name" value="P450"/>
</dbReference>
<dbReference type="FunFam" id="1.10.630.10:FF:000036">
    <property type="entry name" value="CYtochrome P450 family"/>
    <property type="match status" value="1"/>
</dbReference>
<dbReference type="EMBL" id="JBICBT010001352">
    <property type="protein sequence ID" value="KAL3071950.1"/>
    <property type="molecule type" value="Genomic_DNA"/>
</dbReference>
<evidence type="ECO:0000256" key="9">
    <source>
        <dbReference type="SAM" id="Phobius"/>
    </source>
</evidence>
<dbReference type="InterPro" id="IPR017972">
    <property type="entry name" value="Cyt_P450_CS"/>
</dbReference>
<dbReference type="CDD" id="cd20617">
    <property type="entry name" value="CYP1_2-like"/>
    <property type="match status" value="1"/>
</dbReference>
<dbReference type="PRINTS" id="PR00463">
    <property type="entry name" value="EP450I"/>
</dbReference>
<evidence type="ECO:0000313" key="11">
    <source>
        <dbReference type="Proteomes" id="UP001620626"/>
    </source>
</evidence>
<keyword evidence="9" id="KW-0812">Transmembrane</keyword>
<dbReference type="SUPFAM" id="SSF48264">
    <property type="entry name" value="Cytochrome P450"/>
    <property type="match status" value="1"/>
</dbReference>
<sequence>MFVFPIFVLCFSFLLSFYNFYYKRRKLPPGPIPLPLVGNILTLIRKKPGEDAFLEWKRKYGPIYTYWLGEMPVVCVADYENIVEVFRKGGEEFTQRQIFVDFTHEFRGNIYGIFFINGDFWKEQRKFASTVFRNFGLYSNLMEKKILVELSRMFDRIDRKLAKSESGEINLIEDVEISIGSIINCTLFGYGYDTEERIDEFHELLALFDSAFKLAYEKNLGSLFSTLIVCFPKSTKNLPFFRERYEALMEVSRNLRNFFMKRIQKRAEQIDFKSDEYDDFVEAFLKEKERLDGQGIAHSFSMDQLWNICMDIWIAGQETSSTIIAWGMAHLLNNPQSLARVYDELDRVMGDERRLITAGDKARMPYTNATINEFLRISNMIVQNAYRRVFVDVTIGNFQIPKGTCILPQISVVLADDEVFDNPKMFRPERFLDENGNFVTCEKLIPFSVGRRKCFAESMAKMEIFLFTANILNQYRLSVGKVLPSIKREMGITIHCPKFECRVEKRIGHKL</sequence>
<keyword evidence="6 8" id="KW-0503">Monooxygenase</keyword>